<evidence type="ECO:0000256" key="3">
    <source>
        <dbReference type="SAM" id="SignalP"/>
    </source>
</evidence>
<dbReference type="PANTHER" id="PTHR33946">
    <property type="match status" value="1"/>
</dbReference>
<dbReference type="PRINTS" id="PR00005">
    <property type="entry name" value="APPLEDOMAIN"/>
</dbReference>
<dbReference type="PANTHER" id="PTHR33946:SF4">
    <property type="entry name" value="COAGULATION FACTOR XI"/>
    <property type="match status" value="1"/>
</dbReference>
<evidence type="ECO:0000259" key="4">
    <source>
        <dbReference type="PROSITE" id="PS50948"/>
    </source>
</evidence>
<proteinExistence type="predicted"/>
<dbReference type="PROSITE" id="PS50948">
    <property type="entry name" value="PAN"/>
    <property type="match status" value="3"/>
</dbReference>
<evidence type="ECO:0000313" key="6">
    <source>
        <dbReference type="Proteomes" id="UP001497482"/>
    </source>
</evidence>
<feature type="domain" description="Apple" evidence="4">
    <location>
        <begin position="22"/>
        <end position="105"/>
    </location>
</feature>
<dbReference type="PROSITE" id="PS00495">
    <property type="entry name" value="APPLE"/>
    <property type="match status" value="1"/>
</dbReference>
<reference evidence="5 6" key="1">
    <citation type="submission" date="2024-04" db="EMBL/GenBank/DDBJ databases">
        <authorList>
            <person name="Waldvogel A.-M."/>
            <person name="Schoenle A."/>
        </authorList>
    </citation>
    <scope>NUCLEOTIDE SEQUENCE [LARGE SCALE GENOMIC DNA]</scope>
</reference>
<name>A0AAV2M0M8_KNICA</name>
<dbReference type="Proteomes" id="UP001497482">
    <property type="component" value="Chromosome 5"/>
</dbReference>
<dbReference type="InterPro" id="IPR003609">
    <property type="entry name" value="Pan_app"/>
</dbReference>
<evidence type="ECO:0000256" key="1">
    <source>
        <dbReference type="ARBA" id="ARBA00022737"/>
    </source>
</evidence>
<accession>A0AAV2M0M8</accession>
<dbReference type="Gene3D" id="3.50.4.10">
    <property type="entry name" value="Hepatocyte Growth Factor"/>
    <property type="match status" value="4"/>
</dbReference>
<dbReference type="GO" id="GO:0005576">
    <property type="term" value="C:extracellular region"/>
    <property type="evidence" value="ECO:0007669"/>
    <property type="project" value="InterPro"/>
</dbReference>
<gene>
    <name evidence="5" type="ORF">KC01_LOCUS33998</name>
</gene>
<dbReference type="AlphaFoldDB" id="A0AAV2M0M8"/>
<keyword evidence="3" id="KW-0732">Signal</keyword>
<evidence type="ECO:0000256" key="2">
    <source>
        <dbReference type="ARBA" id="ARBA00023157"/>
    </source>
</evidence>
<sequence>MRSLFFLGSLLCLCTGSSSQECQNELLENVDFPGTDIMHVYSPDVNHCQQMCTQHPSCLFFTFIREDWTRDDRHFYCYLKETTSGQPNVMKPLLGVTSGYSLKPCLGNSGGACFDQIYTNLDFPGADYRFLFTSDHEECQRACTQDPGCHFFTWVNGLYVTEAIRYKCHLKFSWTVPLTPIVEKKNEVVSGFSQRAKMSTTQVFYTECQNKYFPSTDIPENNLLNMPSASADHCQTLCAAHPLCTYFSFESTTCYLKNNPNQMVTVAKAGVTSGLPSRLCDQDYNWLKVTYDGTDFNGSDMRYTLLDDAESCQRVCDDDSNCQFFSYLTEQFFDNEYKRRCYLKRVINVPAPPKVTKLVNVMSGFALRSCGA</sequence>
<dbReference type="InterPro" id="IPR000177">
    <property type="entry name" value="Apple"/>
</dbReference>
<dbReference type="Pfam" id="PF14295">
    <property type="entry name" value="PAN_4"/>
    <property type="match status" value="2"/>
</dbReference>
<evidence type="ECO:0000313" key="5">
    <source>
        <dbReference type="EMBL" id="CAL1606893.1"/>
    </source>
</evidence>
<feature type="chain" id="PRO_5043427364" description="Apple domain-containing protein" evidence="3">
    <location>
        <begin position="20"/>
        <end position="372"/>
    </location>
</feature>
<keyword evidence="2" id="KW-1015">Disulfide bond</keyword>
<organism evidence="5 6">
    <name type="scientific">Knipowitschia caucasica</name>
    <name type="common">Caucasian dwarf goby</name>
    <name type="synonym">Pomatoschistus caucasicus</name>
    <dbReference type="NCBI Taxonomy" id="637954"/>
    <lineage>
        <taxon>Eukaryota</taxon>
        <taxon>Metazoa</taxon>
        <taxon>Chordata</taxon>
        <taxon>Craniata</taxon>
        <taxon>Vertebrata</taxon>
        <taxon>Euteleostomi</taxon>
        <taxon>Actinopterygii</taxon>
        <taxon>Neopterygii</taxon>
        <taxon>Teleostei</taxon>
        <taxon>Neoteleostei</taxon>
        <taxon>Acanthomorphata</taxon>
        <taxon>Gobiaria</taxon>
        <taxon>Gobiiformes</taxon>
        <taxon>Gobioidei</taxon>
        <taxon>Gobiidae</taxon>
        <taxon>Gobiinae</taxon>
        <taxon>Knipowitschia</taxon>
    </lineage>
</organism>
<keyword evidence="1" id="KW-0677">Repeat</keyword>
<protein>
    <recommendedName>
        <fullName evidence="4">Apple domain-containing protein</fullName>
    </recommendedName>
</protein>
<dbReference type="SMART" id="SM00223">
    <property type="entry name" value="APPLE"/>
    <property type="match status" value="4"/>
</dbReference>
<keyword evidence="6" id="KW-1185">Reference proteome</keyword>
<dbReference type="Pfam" id="PF00024">
    <property type="entry name" value="PAN_1"/>
    <property type="match status" value="2"/>
</dbReference>
<dbReference type="EMBL" id="OZ035827">
    <property type="protein sequence ID" value="CAL1606893.1"/>
    <property type="molecule type" value="Genomic_DNA"/>
</dbReference>
<dbReference type="SUPFAM" id="SSF57414">
    <property type="entry name" value="Hairpin loop containing domain-like"/>
    <property type="match status" value="3"/>
</dbReference>
<dbReference type="CDD" id="cd01100">
    <property type="entry name" value="APPLE_Factor_XI_like"/>
    <property type="match status" value="3"/>
</dbReference>
<feature type="domain" description="Apple" evidence="4">
    <location>
        <begin position="208"/>
        <end position="280"/>
    </location>
</feature>
<feature type="domain" description="Apple" evidence="4">
    <location>
        <begin position="113"/>
        <end position="196"/>
    </location>
</feature>
<feature type="signal peptide" evidence="3">
    <location>
        <begin position="1"/>
        <end position="19"/>
    </location>
</feature>
<dbReference type="GO" id="GO:0006508">
    <property type="term" value="P:proteolysis"/>
    <property type="evidence" value="ECO:0007669"/>
    <property type="project" value="InterPro"/>
</dbReference>